<proteinExistence type="predicted"/>
<evidence type="ECO:0000256" key="1">
    <source>
        <dbReference type="SAM" id="MobiDB-lite"/>
    </source>
</evidence>
<dbReference type="EMBL" id="JABCUR010000014">
    <property type="protein sequence ID" value="NMW66003.1"/>
    <property type="molecule type" value="Genomic_DNA"/>
</dbReference>
<evidence type="ECO:0000313" key="2">
    <source>
        <dbReference type="EMBL" id="NMW66003.1"/>
    </source>
</evidence>
<gene>
    <name evidence="2" type="ORF">HHJ78_10955</name>
</gene>
<feature type="region of interest" description="Disordered" evidence="1">
    <location>
        <begin position="190"/>
        <end position="209"/>
    </location>
</feature>
<dbReference type="Proteomes" id="UP000578252">
    <property type="component" value="Unassembled WGS sequence"/>
</dbReference>
<organism evidence="2 3">
    <name type="scientific">Mobiluncus mulieris</name>
    <dbReference type="NCBI Taxonomy" id="2052"/>
    <lineage>
        <taxon>Bacteria</taxon>
        <taxon>Bacillati</taxon>
        <taxon>Actinomycetota</taxon>
        <taxon>Actinomycetes</taxon>
        <taxon>Actinomycetales</taxon>
        <taxon>Actinomycetaceae</taxon>
        <taxon>Mobiluncus</taxon>
    </lineage>
</organism>
<evidence type="ECO:0000313" key="3">
    <source>
        <dbReference type="Proteomes" id="UP000578252"/>
    </source>
</evidence>
<name>A0A7Y0Y528_9ACTO</name>
<protein>
    <submittedName>
        <fullName evidence="2">Uncharacterized protein</fullName>
    </submittedName>
</protein>
<sequence>MGVRKWIKIPLAMLYAGDGVVSPEAWCALVKAWLFTAQTGQDGRFTPEAVLATAGIAQDCWRRVTGELAKAGLWEQDQSGAWLVAEFLEWNTSQAAYDARVERLRDAGSKGGKATPSSKMLKHNAKHNAWQEADDASKMLKHYAQAKCSSIMLGEDAPTCEESIMLKHNACAAVNSSSFKLKQLKELKEEEEEARAGEKDPWQPAADADPWTLPPQPAAPPATPAGFNTQALLAALYPPQQIQTLNTELAGFNTEGDPMATQKTARAILETIHQQKPVTTLAPSPENVKSWAKMLLPAIKPQRGIEAAREWMQFHSGYPTPADINTAWERLGMRQPPASIGHWEDIDFPWCIQACITNSPTAYTMVEKLWAKARRIGAKRAVAVYVVIGKIYEHATTIGFPDFGTSGHYTPQLQRDLARLTSEYPRDWPPPAVLEPYLKPEYETELSESEKIA</sequence>
<accession>A0A7Y0Y528</accession>
<dbReference type="RefSeq" id="WP_169772501.1">
    <property type="nucleotide sequence ID" value="NZ_JABCUR010000014.1"/>
</dbReference>
<dbReference type="AlphaFoldDB" id="A0A7Y0Y528"/>
<reference evidence="2 3" key="1">
    <citation type="submission" date="2020-04" db="EMBL/GenBank/DDBJ databases">
        <title>Antimicrobial susceptibility and clonality of vaginal-derived multi-drug resistant Mobiluncus isolates in China.</title>
        <authorList>
            <person name="Zhang X."/>
        </authorList>
    </citation>
    <scope>NUCLEOTIDE SEQUENCE [LARGE SCALE GENOMIC DNA]</scope>
    <source>
        <strain evidence="2 3">13</strain>
    </source>
</reference>
<feature type="compositionally biased region" description="Basic and acidic residues" evidence="1">
    <location>
        <begin position="190"/>
        <end position="201"/>
    </location>
</feature>
<comment type="caution">
    <text evidence="2">The sequence shown here is derived from an EMBL/GenBank/DDBJ whole genome shotgun (WGS) entry which is preliminary data.</text>
</comment>